<feature type="transmembrane region" description="Helical" evidence="2">
    <location>
        <begin position="28"/>
        <end position="52"/>
    </location>
</feature>
<sequence>MLLLQENGYGIKKGIPTLLMAASSLDDIIAITGFNTCLSIVFSSGTILNNVLASFRDVLIGMLAGA</sequence>
<name>A0A9X9LSQ8_GULGU</name>
<protein>
    <submittedName>
        <fullName evidence="3">Uncharacterized protein</fullName>
    </submittedName>
</protein>
<evidence type="ECO:0000256" key="2">
    <source>
        <dbReference type="SAM" id="Phobius"/>
    </source>
</evidence>
<evidence type="ECO:0000313" key="3">
    <source>
        <dbReference type="EMBL" id="VCW85302.1"/>
    </source>
</evidence>
<keyword evidence="4" id="KW-1185">Reference proteome</keyword>
<evidence type="ECO:0000313" key="4">
    <source>
        <dbReference type="Proteomes" id="UP000269945"/>
    </source>
</evidence>
<organism evidence="3 4">
    <name type="scientific">Gulo gulo</name>
    <name type="common">Wolverine</name>
    <name type="synonym">Gluton</name>
    <dbReference type="NCBI Taxonomy" id="48420"/>
    <lineage>
        <taxon>Eukaryota</taxon>
        <taxon>Metazoa</taxon>
        <taxon>Chordata</taxon>
        <taxon>Craniata</taxon>
        <taxon>Vertebrata</taxon>
        <taxon>Euteleostomi</taxon>
        <taxon>Mammalia</taxon>
        <taxon>Eutheria</taxon>
        <taxon>Laurasiatheria</taxon>
        <taxon>Carnivora</taxon>
        <taxon>Caniformia</taxon>
        <taxon>Musteloidea</taxon>
        <taxon>Mustelidae</taxon>
        <taxon>Guloninae</taxon>
        <taxon>Gulo</taxon>
    </lineage>
</organism>
<accession>A0A9X9LSQ8</accession>
<dbReference type="EMBL" id="CYRY02015087">
    <property type="protein sequence ID" value="VCW85302.1"/>
    <property type="molecule type" value="Genomic_DNA"/>
</dbReference>
<proteinExistence type="inferred from homology"/>
<dbReference type="Proteomes" id="UP000269945">
    <property type="component" value="Unassembled WGS sequence"/>
</dbReference>
<dbReference type="GO" id="GO:0098662">
    <property type="term" value="P:inorganic cation transmembrane transport"/>
    <property type="evidence" value="ECO:0007669"/>
    <property type="project" value="TreeGrafter"/>
</dbReference>
<comment type="similarity">
    <text evidence="1">Belongs to the monovalent cation:proton antiporter 1 (CPA1) transporter (TC 2.A.36) family.</text>
</comment>
<dbReference type="InterPro" id="IPR051843">
    <property type="entry name" value="CPA1_transporter"/>
</dbReference>
<reference evidence="3 4" key="1">
    <citation type="submission" date="2018-10" db="EMBL/GenBank/DDBJ databases">
        <authorList>
            <person name="Ekblom R."/>
            <person name="Jareborg N."/>
        </authorList>
    </citation>
    <scope>NUCLEOTIDE SEQUENCE [LARGE SCALE GENOMIC DNA]</scope>
    <source>
        <tissue evidence="3">Muscle</tissue>
    </source>
</reference>
<dbReference type="PANTHER" id="PTHR31102">
    <property type="match status" value="1"/>
</dbReference>
<feature type="non-terminal residue" evidence="3">
    <location>
        <position position="66"/>
    </location>
</feature>
<dbReference type="AlphaFoldDB" id="A0A9X9LSQ8"/>
<gene>
    <name evidence="3" type="ORF">BN2614_LOCUS1</name>
</gene>
<comment type="caution">
    <text evidence="3">The sequence shown here is derived from an EMBL/GenBank/DDBJ whole genome shotgun (WGS) entry which is preliminary data.</text>
</comment>
<keyword evidence="2" id="KW-0472">Membrane</keyword>
<keyword evidence="2" id="KW-0812">Transmembrane</keyword>
<evidence type="ECO:0000256" key="1">
    <source>
        <dbReference type="ARBA" id="ARBA00007367"/>
    </source>
</evidence>
<dbReference type="PANTHER" id="PTHR31102:SF5">
    <property type="entry name" value="SLC9B1-LIKE PROTEIN SLC9B1P1-RELATED"/>
    <property type="match status" value="1"/>
</dbReference>
<keyword evidence="2" id="KW-1133">Transmembrane helix</keyword>